<evidence type="ECO:0000256" key="1">
    <source>
        <dbReference type="SAM" id="MobiDB-lite"/>
    </source>
</evidence>
<dbReference type="EMBL" id="JAAMPC010000003">
    <property type="protein sequence ID" value="KAG2323610.1"/>
    <property type="molecule type" value="Genomic_DNA"/>
</dbReference>
<protein>
    <submittedName>
        <fullName evidence="2">Uncharacterized protein</fullName>
    </submittedName>
</protein>
<dbReference type="OrthoDB" id="311633at2759"/>
<dbReference type="Proteomes" id="UP000886595">
    <property type="component" value="Unassembled WGS sequence"/>
</dbReference>
<reference evidence="2 3" key="1">
    <citation type="submission" date="2020-02" db="EMBL/GenBank/DDBJ databases">
        <authorList>
            <person name="Ma Q."/>
            <person name="Huang Y."/>
            <person name="Song X."/>
            <person name="Pei D."/>
        </authorList>
    </citation>
    <scope>NUCLEOTIDE SEQUENCE [LARGE SCALE GENOMIC DNA]</scope>
    <source>
        <strain evidence="2">Sxm20200214</strain>
        <tissue evidence="2">Leaf</tissue>
    </source>
</reference>
<evidence type="ECO:0000313" key="2">
    <source>
        <dbReference type="EMBL" id="KAG2323610.1"/>
    </source>
</evidence>
<comment type="caution">
    <text evidence="2">The sequence shown here is derived from an EMBL/GenBank/DDBJ whole genome shotgun (WGS) entry which is preliminary data.</text>
</comment>
<proteinExistence type="predicted"/>
<name>A0A8X7W751_BRACI</name>
<dbReference type="AlphaFoldDB" id="A0A8X7W751"/>
<sequence>MEELQAAEKMRRATLPVSRPKLLRRRETIMSFASKQRRGRSPETLTSLFYSDGELLGFWASREILQRTHGQNLWILRSMDTVLAILRTSGFLSDKTYGEFSRIWKPGGLVFVCTNSKGKTRRIRGPVAVNEVLVRRRESRKQVVRVCYQYQALIRLTLSIKYNKRPKPKSYTICQPKYRAQKNTPNNWIQTQTFKPTDHRHPVSLLFSRSEPATSYHRETLRRTMDASYRPHLDGFLNQMDQSPERDLIYRRLNPHQRESHRVTPHLLTSSNKLFQHRIPKPNPHRYHQKRKNQNLRKQI</sequence>
<organism evidence="2 3">
    <name type="scientific">Brassica carinata</name>
    <name type="common">Ethiopian mustard</name>
    <name type="synonym">Abyssinian cabbage</name>
    <dbReference type="NCBI Taxonomy" id="52824"/>
    <lineage>
        <taxon>Eukaryota</taxon>
        <taxon>Viridiplantae</taxon>
        <taxon>Streptophyta</taxon>
        <taxon>Embryophyta</taxon>
        <taxon>Tracheophyta</taxon>
        <taxon>Spermatophyta</taxon>
        <taxon>Magnoliopsida</taxon>
        <taxon>eudicotyledons</taxon>
        <taxon>Gunneridae</taxon>
        <taxon>Pentapetalae</taxon>
        <taxon>rosids</taxon>
        <taxon>malvids</taxon>
        <taxon>Brassicales</taxon>
        <taxon>Brassicaceae</taxon>
        <taxon>Brassiceae</taxon>
        <taxon>Brassica</taxon>
    </lineage>
</organism>
<feature type="region of interest" description="Disordered" evidence="1">
    <location>
        <begin position="277"/>
        <end position="300"/>
    </location>
</feature>
<keyword evidence="3" id="KW-1185">Reference proteome</keyword>
<accession>A0A8X7W751</accession>
<evidence type="ECO:0000313" key="3">
    <source>
        <dbReference type="Proteomes" id="UP000886595"/>
    </source>
</evidence>
<gene>
    <name evidence="2" type="ORF">Bca52824_016823</name>
</gene>